<evidence type="ECO:0000313" key="1">
    <source>
        <dbReference type="EMBL" id="EWS73182.1"/>
    </source>
</evidence>
<protein>
    <submittedName>
        <fullName evidence="1">Uncharacterized protein</fullName>
    </submittedName>
</protein>
<accession>W7X745</accession>
<dbReference type="InParanoid" id="W7X745"/>
<gene>
    <name evidence="1" type="ORF">TTHERM_000408751</name>
</gene>
<dbReference type="Proteomes" id="UP000009168">
    <property type="component" value="Unassembled WGS sequence"/>
</dbReference>
<keyword evidence="2" id="KW-1185">Reference proteome</keyword>
<dbReference type="AlphaFoldDB" id="W7X745"/>
<dbReference type="RefSeq" id="XP_012654258.1">
    <property type="nucleotide sequence ID" value="XM_012798804.1"/>
</dbReference>
<dbReference type="EMBL" id="GG662612">
    <property type="protein sequence ID" value="EWS73182.1"/>
    <property type="molecule type" value="Genomic_DNA"/>
</dbReference>
<evidence type="ECO:0000313" key="2">
    <source>
        <dbReference type="Proteomes" id="UP000009168"/>
    </source>
</evidence>
<name>W7X745_TETTS</name>
<sequence>MKVNLYFYFQRYTNKINKTNKKEMNLWMKSLIQSNTIEIYQQEQYYFDQNSIDDYINKK</sequence>
<dbReference type="KEGG" id="tet:TTHERM_000408751"/>
<dbReference type="GeneID" id="24438790"/>
<reference evidence="2" key="1">
    <citation type="journal article" date="2006" name="PLoS Biol.">
        <title>Macronuclear genome sequence of the ciliate Tetrahymena thermophila, a model eukaryote.</title>
        <authorList>
            <person name="Eisen J.A."/>
            <person name="Coyne R.S."/>
            <person name="Wu M."/>
            <person name="Wu D."/>
            <person name="Thiagarajan M."/>
            <person name="Wortman J.R."/>
            <person name="Badger J.H."/>
            <person name="Ren Q."/>
            <person name="Amedeo P."/>
            <person name="Jones K.M."/>
            <person name="Tallon L.J."/>
            <person name="Delcher A.L."/>
            <person name="Salzberg S.L."/>
            <person name="Silva J.C."/>
            <person name="Haas B.J."/>
            <person name="Majoros W.H."/>
            <person name="Farzad M."/>
            <person name="Carlton J.M."/>
            <person name="Smith R.K. Jr."/>
            <person name="Garg J."/>
            <person name="Pearlman R.E."/>
            <person name="Karrer K.M."/>
            <person name="Sun L."/>
            <person name="Manning G."/>
            <person name="Elde N.C."/>
            <person name="Turkewitz A.P."/>
            <person name="Asai D.J."/>
            <person name="Wilkes D.E."/>
            <person name="Wang Y."/>
            <person name="Cai H."/>
            <person name="Collins K."/>
            <person name="Stewart B.A."/>
            <person name="Lee S.R."/>
            <person name="Wilamowska K."/>
            <person name="Weinberg Z."/>
            <person name="Ruzzo W.L."/>
            <person name="Wloga D."/>
            <person name="Gaertig J."/>
            <person name="Frankel J."/>
            <person name="Tsao C.-C."/>
            <person name="Gorovsky M.A."/>
            <person name="Keeling P.J."/>
            <person name="Waller R.F."/>
            <person name="Patron N.J."/>
            <person name="Cherry J.M."/>
            <person name="Stover N.A."/>
            <person name="Krieger C.J."/>
            <person name="del Toro C."/>
            <person name="Ryder H.F."/>
            <person name="Williamson S.C."/>
            <person name="Barbeau R.A."/>
            <person name="Hamilton E.P."/>
            <person name="Orias E."/>
        </authorList>
    </citation>
    <scope>NUCLEOTIDE SEQUENCE [LARGE SCALE GENOMIC DNA]</scope>
    <source>
        <strain evidence="2">SB210</strain>
    </source>
</reference>
<organism evidence="1 2">
    <name type="scientific">Tetrahymena thermophila (strain SB210)</name>
    <dbReference type="NCBI Taxonomy" id="312017"/>
    <lineage>
        <taxon>Eukaryota</taxon>
        <taxon>Sar</taxon>
        <taxon>Alveolata</taxon>
        <taxon>Ciliophora</taxon>
        <taxon>Intramacronucleata</taxon>
        <taxon>Oligohymenophorea</taxon>
        <taxon>Hymenostomatida</taxon>
        <taxon>Tetrahymenina</taxon>
        <taxon>Tetrahymenidae</taxon>
        <taxon>Tetrahymena</taxon>
    </lineage>
</organism>
<proteinExistence type="predicted"/>